<organism evidence="1 2">
    <name type="scientific">Bimuria novae-zelandiae CBS 107.79</name>
    <dbReference type="NCBI Taxonomy" id="1447943"/>
    <lineage>
        <taxon>Eukaryota</taxon>
        <taxon>Fungi</taxon>
        <taxon>Dikarya</taxon>
        <taxon>Ascomycota</taxon>
        <taxon>Pezizomycotina</taxon>
        <taxon>Dothideomycetes</taxon>
        <taxon>Pleosporomycetidae</taxon>
        <taxon>Pleosporales</taxon>
        <taxon>Massarineae</taxon>
        <taxon>Didymosphaeriaceae</taxon>
        <taxon>Bimuria</taxon>
    </lineage>
</organism>
<evidence type="ECO:0000313" key="2">
    <source>
        <dbReference type="Proteomes" id="UP000800036"/>
    </source>
</evidence>
<name>A0A6A5UVZ2_9PLEO</name>
<dbReference type="OrthoDB" id="5424404at2759"/>
<protein>
    <submittedName>
        <fullName evidence="1">Uncharacterized protein</fullName>
    </submittedName>
</protein>
<dbReference type="Proteomes" id="UP000800036">
    <property type="component" value="Unassembled WGS sequence"/>
</dbReference>
<reference evidence="1" key="1">
    <citation type="journal article" date="2020" name="Stud. Mycol.">
        <title>101 Dothideomycetes genomes: a test case for predicting lifestyles and emergence of pathogens.</title>
        <authorList>
            <person name="Haridas S."/>
            <person name="Albert R."/>
            <person name="Binder M."/>
            <person name="Bloem J."/>
            <person name="Labutti K."/>
            <person name="Salamov A."/>
            <person name="Andreopoulos B."/>
            <person name="Baker S."/>
            <person name="Barry K."/>
            <person name="Bills G."/>
            <person name="Bluhm B."/>
            <person name="Cannon C."/>
            <person name="Castanera R."/>
            <person name="Culley D."/>
            <person name="Daum C."/>
            <person name="Ezra D."/>
            <person name="Gonzalez J."/>
            <person name="Henrissat B."/>
            <person name="Kuo A."/>
            <person name="Liang C."/>
            <person name="Lipzen A."/>
            <person name="Lutzoni F."/>
            <person name="Magnuson J."/>
            <person name="Mondo S."/>
            <person name="Nolan M."/>
            <person name="Ohm R."/>
            <person name="Pangilinan J."/>
            <person name="Park H.-J."/>
            <person name="Ramirez L."/>
            <person name="Alfaro M."/>
            <person name="Sun H."/>
            <person name="Tritt A."/>
            <person name="Yoshinaga Y."/>
            <person name="Zwiers L.-H."/>
            <person name="Turgeon B."/>
            <person name="Goodwin S."/>
            <person name="Spatafora J."/>
            <person name="Crous P."/>
            <person name="Grigoriev I."/>
        </authorList>
    </citation>
    <scope>NUCLEOTIDE SEQUENCE</scope>
    <source>
        <strain evidence="1">CBS 107.79</strain>
    </source>
</reference>
<dbReference type="EMBL" id="ML976715">
    <property type="protein sequence ID" value="KAF1968868.1"/>
    <property type="molecule type" value="Genomic_DNA"/>
</dbReference>
<dbReference type="AlphaFoldDB" id="A0A6A5UVZ2"/>
<keyword evidence="2" id="KW-1185">Reference proteome</keyword>
<feature type="non-terminal residue" evidence="1">
    <location>
        <position position="1"/>
    </location>
</feature>
<evidence type="ECO:0000313" key="1">
    <source>
        <dbReference type="EMBL" id="KAF1968868.1"/>
    </source>
</evidence>
<sequence length="54" mass="6535">FTISIDQQRHIANSSNKYKLYYNALRDKIKFYKIEPTHIYNIDKKGFIIRAISR</sequence>
<accession>A0A6A5UVZ2</accession>
<proteinExistence type="predicted"/>
<gene>
    <name evidence="1" type="ORF">BU23DRAFT_478870</name>
</gene>